<evidence type="ECO:0000256" key="2">
    <source>
        <dbReference type="ARBA" id="ARBA00022963"/>
    </source>
</evidence>
<feature type="active site" description="Proton acceptor" evidence="4">
    <location>
        <position position="167"/>
    </location>
</feature>
<dbReference type="EMBL" id="JAMTCO010000019">
    <property type="protein sequence ID" value="MCP2273855.1"/>
    <property type="molecule type" value="Genomic_DNA"/>
</dbReference>
<dbReference type="SUPFAM" id="SSF52151">
    <property type="entry name" value="FabD/lysophospholipase-like"/>
    <property type="match status" value="1"/>
</dbReference>
<dbReference type="Gene3D" id="3.40.1090.10">
    <property type="entry name" value="Cytosolic phospholipase A2 catalytic domain"/>
    <property type="match status" value="2"/>
</dbReference>
<proteinExistence type="predicted"/>
<keyword evidence="2 4" id="KW-0442">Lipid degradation</keyword>
<dbReference type="PANTHER" id="PTHR14226:SF29">
    <property type="entry name" value="NEUROPATHY TARGET ESTERASE SWS"/>
    <property type="match status" value="1"/>
</dbReference>
<comment type="caution">
    <text evidence="4">Lacks conserved residue(s) required for the propagation of feature annotation.</text>
</comment>
<dbReference type="InterPro" id="IPR050301">
    <property type="entry name" value="NTE"/>
</dbReference>
<name>A0ABT1IMF9_9PSEU</name>
<dbReference type="PROSITE" id="PS51635">
    <property type="entry name" value="PNPLA"/>
    <property type="match status" value="1"/>
</dbReference>
<protein>
    <submittedName>
        <fullName evidence="6">NTE family protein</fullName>
    </submittedName>
</protein>
<keyword evidence="7" id="KW-1185">Reference proteome</keyword>
<feature type="short sequence motif" description="GXSXG" evidence="4">
    <location>
        <begin position="43"/>
        <end position="47"/>
    </location>
</feature>
<evidence type="ECO:0000313" key="6">
    <source>
        <dbReference type="EMBL" id="MCP2273855.1"/>
    </source>
</evidence>
<evidence type="ECO:0000313" key="7">
    <source>
        <dbReference type="Proteomes" id="UP001205185"/>
    </source>
</evidence>
<dbReference type="Pfam" id="PF01734">
    <property type="entry name" value="Patatin"/>
    <property type="match status" value="1"/>
</dbReference>
<feature type="short sequence motif" description="DGA/G" evidence="4">
    <location>
        <begin position="167"/>
        <end position="169"/>
    </location>
</feature>
<dbReference type="InterPro" id="IPR002641">
    <property type="entry name" value="PNPLA_dom"/>
</dbReference>
<evidence type="ECO:0000256" key="4">
    <source>
        <dbReference type="PROSITE-ProRule" id="PRU01161"/>
    </source>
</evidence>
<reference evidence="6 7" key="1">
    <citation type="submission" date="2022-06" db="EMBL/GenBank/DDBJ databases">
        <title>Genomic Encyclopedia of Archaeal and Bacterial Type Strains, Phase II (KMG-II): from individual species to whole genera.</title>
        <authorList>
            <person name="Goeker M."/>
        </authorList>
    </citation>
    <scope>NUCLEOTIDE SEQUENCE [LARGE SCALE GENOMIC DNA]</scope>
    <source>
        <strain evidence="6 7">DSM 44255</strain>
    </source>
</reference>
<organism evidence="6 7">
    <name type="scientific">Actinokineospora diospyrosa</name>
    <dbReference type="NCBI Taxonomy" id="103728"/>
    <lineage>
        <taxon>Bacteria</taxon>
        <taxon>Bacillati</taxon>
        <taxon>Actinomycetota</taxon>
        <taxon>Actinomycetes</taxon>
        <taxon>Pseudonocardiales</taxon>
        <taxon>Pseudonocardiaceae</taxon>
        <taxon>Actinokineospora</taxon>
    </lineage>
</organism>
<sequence>MSGPRLPRPTGFVFGGGAASTAAQVGMLKAVLAAGIEPDLVVGTSAGALNGAVLAKDPKRAVEVLTRVWCDCRRSTVIGDTRFRVLRNLLGGHYMFRGDRLAELFDREVGVRTFAELPVRFACVATDLESGEPALLDEGDLVSALHSTCAIPGVFPVPRRDGRLLADGAYVANVPIRQALSLGAASLVVFDSRPRITHRGDPKDVRDTMTFAFAAALKQQYERDVEHARASVPVLCPPGQPTSHIKGFDFTGAPAMIATAEAATAAWLGHVVTEELPHPA</sequence>
<comment type="caution">
    <text evidence="6">The sequence shown here is derived from an EMBL/GenBank/DDBJ whole genome shotgun (WGS) entry which is preliminary data.</text>
</comment>
<feature type="active site" description="Nucleophile" evidence="4">
    <location>
        <position position="45"/>
    </location>
</feature>
<evidence type="ECO:0000259" key="5">
    <source>
        <dbReference type="PROSITE" id="PS51635"/>
    </source>
</evidence>
<feature type="domain" description="PNPLA" evidence="5">
    <location>
        <begin position="12"/>
        <end position="180"/>
    </location>
</feature>
<dbReference type="InterPro" id="IPR016035">
    <property type="entry name" value="Acyl_Trfase/lysoPLipase"/>
</dbReference>
<gene>
    <name evidence="6" type="ORF">LV75_006387</name>
</gene>
<dbReference type="Proteomes" id="UP001205185">
    <property type="component" value="Unassembled WGS sequence"/>
</dbReference>
<dbReference type="RefSeq" id="WP_253891043.1">
    <property type="nucleotide sequence ID" value="NZ_BAAAVB010000010.1"/>
</dbReference>
<keyword evidence="1 4" id="KW-0378">Hydrolase</keyword>
<dbReference type="PANTHER" id="PTHR14226">
    <property type="entry name" value="NEUROPATHY TARGET ESTERASE/SWISS CHEESE D.MELANOGASTER"/>
    <property type="match status" value="1"/>
</dbReference>
<accession>A0ABT1IMF9</accession>
<keyword evidence="3 4" id="KW-0443">Lipid metabolism</keyword>
<evidence type="ECO:0000256" key="3">
    <source>
        <dbReference type="ARBA" id="ARBA00023098"/>
    </source>
</evidence>
<evidence type="ECO:0000256" key="1">
    <source>
        <dbReference type="ARBA" id="ARBA00022801"/>
    </source>
</evidence>